<evidence type="ECO:0000313" key="11">
    <source>
        <dbReference type="Proteomes" id="UP000264702"/>
    </source>
</evidence>
<organism evidence="10 11">
    <name type="scientific">Paracidobacterium acidisoli</name>
    <dbReference type="NCBI Taxonomy" id="2303751"/>
    <lineage>
        <taxon>Bacteria</taxon>
        <taxon>Pseudomonadati</taxon>
        <taxon>Acidobacteriota</taxon>
        <taxon>Terriglobia</taxon>
        <taxon>Terriglobales</taxon>
        <taxon>Acidobacteriaceae</taxon>
        <taxon>Paracidobacterium</taxon>
    </lineage>
</organism>
<dbReference type="SUPFAM" id="SSF53448">
    <property type="entry name" value="Nucleotide-diphospho-sugar transferases"/>
    <property type="match status" value="1"/>
</dbReference>
<dbReference type="InterPro" id="IPR025993">
    <property type="entry name" value="Ceramide_glucosylTrfase"/>
</dbReference>
<dbReference type="GO" id="GO:0016020">
    <property type="term" value="C:membrane"/>
    <property type="evidence" value="ECO:0007669"/>
    <property type="project" value="UniProtKB-SubCell"/>
</dbReference>
<dbReference type="Pfam" id="PF13506">
    <property type="entry name" value="Glyco_transf_21"/>
    <property type="match status" value="1"/>
</dbReference>
<evidence type="ECO:0000256" key="2">
    <source>
        <dbReference type="ARBA" id="ARBA00004760"/>
    </source>
</evidence>
<keyword evidence="11" id="KW-1185">Reference proteome</keyword>
<evidence type="ECO:0000256" key="6">
    <source>
        <dbReference type="ARBA" id="ARBA00022692"/>
    </source>
</evidence>
<dbReference type="PANTHER" id="PTHR12726:SF0">
    <property type="entry name" value="CERAMIDE GLUCOSYLTRANSFERASE"/>
    <property type="match status" value="1"/>
</dbReference>
<keyword evidence="5 10" id="KW-0808">Transferase</keyword>
<dbReference type="RefSeq" id="WP_117298867.1">
    <property type="nucleotide sequence ID" value="NZ_QVQT02000003.1"/>
</dbReference>
<keyword evidence="8 9" id="KW-0472">Membrane</keyword>
<keyword evidence="7 9" id="KW-1133">Transmembrane helix</keyword>
<dbReference type="EMBL" id="QVQT01000003">
    <property type="protein sequence ID" value="RFU16697.1"/>
    <property type="molecule type" value="Genomic_DNA"/>
</dbReference>
<dbReference type="InterPro" id="IPR017835">
    <property type="entry name" value="Hopen-assoc_HpnI"/>
</dbReference>
<proteinExistence type="predicted"/>
<gene>
    <name evidence="10" type="ORF">D0Y96_08025</name>
</gene>
<sequence>MLKALLGLGLFGLLTSSVFTGLVIAGAIRFIRRKRHRAESQTFQQPVSLLKPLHGAEPNLDIHLESFFLQDYPSYEILFCARSATDTGLAIARQVASRYPQIPVQFLIAEEPVYINAKVSSLERMAAAARHDLFIISDSDVRVTPDYIRSVVAPFADANVGAVTCLYRGVADKGTIWSKLEAAGMSIEMTSGVLVADMMEGMQFTLGPTMAVRRPCVDEIGGFRILGPYCADDFVLGNQIAAHGHTVVLSTHVIDHVILNLSFTASQKHQIRWMKSTRFSRPKGHFGTALTFSVPFGLLSFVAALALHHPFLASALLLYSLVIRMLLAAIVGASVVEERHLLRTILLYPLRDFLGFCYWMASYGSNKILWRGEVYRLMPGGLMHAIAEERRGGSAVSAI</sequence>
<dbReference type="OrthoDB" id="9030258at2"/>
<dbReference type="Proteomes" id="UP000264702">
    <property type="component" value="Unassembled WGS sequence"/>
</dbReference>
<keyword evidence="4" id="KW-0328">Glycosyltransferase</keyword>
<evidence type="ECO:0000256" key="5">
    <source>
        <dbReference type="ARBA" id="ARBA00022679"/>
    </source>
</evidence>
<feature type="transmembrane region" description="Helical" evidence="9">
    <location>
        <begin position="284"/>
        <end position="305"/>
    </location>
</feature>
<evidence type="ECO:0000256" key="4">
    <source>
        <dbReference type="ARBA" id="ARBA00022676"/>
    </source>
</evidence>
<dbReference type="PANTHER" id="PTHR12726">
    <property type="entry name" value="CERAMIDE GLUCOSYLTRANSFERASE"/>
    <property type="match status" value="1"/>
</dbReference>
<dbReference type="GO" id="GO:0006679">
    <property type="term" value="P:glucosylceramide biosynthetic process"/>
    <property type="evidence" value="ECO:0007669"/>
    <property type="project" value="TreeGrafter"/>
</dbReference>
<evidence type="ECO:0000256" key="1">
    <source>
        <dbReference type="ARBA" id="ARBA00004141"/>
    </source>
</evidence>
<name>A0A372IP26_9BACT</name>
<dbReference type="GO" id="GO:0008120">
    <property type="term" value="F:ceramide glucosyltransferase activity"/>
    <property type="evidence" value="ECO:0007669"/>
    <property type="project" value="TreeGrafter"/>
</dbReference>
<evidence type="ECO:0000256" key="8">
    <source>
        <dbReference type="ARBA" id="ARBA00023136"/>
    </source>
</evidence>
<evidence type="ECO:0000256" key="7">
    <source>
        <dbReference type="ARBA" id="ARBA00022989"/>
    </source>
</evidence>
<evidence type="ECO:0000256" key="3">
    <source>
        <dbReference type="ARBA" id="ARBA00004991"/>
    </source>
</evidence>
<protein>
    <submittedName>
        <fullName evidence="10">Glycosyltransferase</fullName>
    </submittedName>
</protein>
<dbReference type="InterPro" id="IPR029044">
    <property type="entry name" value="Nucleotide-diphossugar_trans"/>
</dbReference>
<feature type="transmembrane region" description="Helical" evidence="9">
    <location>
        <begin position="6"/>
        <end position="31"/>
    </location>
</feature>
<evidence type="ECO:0000313" key="10">
    <source>
        <dbReference type="EMBL" id="RFU16697.1"/>
    </source>
</evidence>
<dbReference type="Gene3D" id="3.90.550.10">
    <property type="entry name" value="Spore Coat Polysaccharide Biosynthesis Protein SpsA, Chain A"/>
    <property type="match status" value="1"/>
</dbReference>
<dbReference type="NCBIfam" id="TIGR03472">
    <property type="entry name" value="HpnI"/>
    <property type="match status" value="1"/>
</dbReference>
<comment type="pathway">
    <text evidence="2">Lipid metabolism; sphingolipid metabolism.</text>
</comment>
<evidence type="ECO:0000256" key="9">
    <source>
        <dbReference type="SAM" id="Phobius"/>
    </source>
</evidence>
<keyword evidence="6 9" id="KW-0812">Transmembrane</keyword>
<feature type="transmembrane region" description="Helical" evidence="9">
    <location>
        <begin position="311"/>
        <end position="336"/>
    </location>
</feature>
<dbReference type="CDD" id="cd02520">
    <property type="entry name" value="Glucosylceramide_synthase"/>
    <property type="match status" value="1"/>
</dbReference>
<comment type="caution">
    <text evidence="10">The sequence shown here is derived from an EMBL/GenBank/DDBJ whole genome shotgun (WGS) entry which is preliminary data.</text>
</comment>
<accession>A0A372IP26</accession>
<reference evidence="10 11" key="1">
    <citation type="submission" date="2018-08" db="EMBL/GenBank/DDBJ databases">
        <title>Acidipila sp. 4G-K13, an acidobacterium isolated from forest soil.</title>
        <authorList>
            <person name="Gao Z.-H."/>
            <person name="Qiu L.-H."/>
        </authorList>
    </citation>
    <scope>NUCLEOTIDE SEQUENCE [LARGE SCALE GENOMIC DNA]</scope>
    <source>
        <strain evidence="10 11">4G-K13</strain>
    </source>
</reference>
<dbReference type="AlphaFoldDB" id="A0A372IP26"/>
<comment type="pathway">
    <text evidence="3">Sphingolipid metabolism.</text>
</comment>
<comment type="subcellular location">
    <subcellularLocation>
        <location evidence="1">Membrane</location>
        <topology evidence="1">Multi-pass membrane protein</topology>
    </subcellularLocation>
</comment>